<keyword evidence="2" id="KW-0645">Protease</keyword>
<evidence type="ECO:0000259" key="7">
    <source>
        <dbReference type="PROSITE" id="PS51767"/>
    </source>
</evidence>
<sequence length="435" mass="46142">MATLLSILLAASVAGSVAQSPSGYRSALTHVDSKGGFTKTELLHRAAHRSRLRAATMLSGYSTTSSNSTSRPRLQSGQGEYLMNLAIGTPPVPFVALADTGSDLIWTQCQPCKLCFPQDTPIYNTSASTSFSPEPCSSAMCQSLQSDNNCTLNSQCMYYYDYADGAYSAGVLGRETLTLGTTASAVSASDVAFGCGSDNGGDSFNSTGTVGLSRGPLSLVAQLGFGKFSYCLTDFFLPSLSSPVLFGSLAELEPRGGDTMQTTPLVQNMAYPSWYYISLEGISLGDTRLPIPEQAFQLRNDGTGGMVVDSGTTFTILEGSAFMVVLDHVAEVLGHPAVNSSSFEIPCFPAPSGQRQLPPMPDMVMHFAGGADMRLHRDNYMSFDEEGSSFCLNMLGDDATLSGSVLGNFQQQNIQMLFDITVGQLSFAPADCSIL</sequence>
<keyword evidence="4" id="KW-0378">Hydrolase</keyword>
<dbReference type="AlphaFoldDB" id="A0AAD8RVV4"/>
<keyword evidence="3" id="KW-0064">Aspartyl protease</keyword>
<feature type="chain" id="PRO_5042243773" description="Peptidase A1 domain-containing protein" evidence="6">
    <location>
        <begin position="19"/>
        <end position="435"/>
    </location>
</feature>
<dbReference type="SUPFAM" id="SSF50630">
    <property type="entry name" value="Acid proteases"/>
    <property type="match status" value="1"/>
</dbReference>
<dbReference type="PROSITE" id="PS51767">
    <property type="entry name" value="PEPTIDASE_A1"/>
    <property type="match status" value="1"/>
</dbReference>
<dbReference type="InterPro" id="IPR034161">
    <property type="entry name" value="Pepsin-like_plant"/>
</dbReference>
<evidence type="ECO:0000256" key="6">
    <source>
        <dbReference type="SAM" id="SignalP"/>
    </source>
</evidence>
<dbReference type="Proteomes" id="UP001231189">
    <property type="component" value="Unassembled WGS sequence"/>
</dbReference>
<dbReference type="PANTHER" id="PTHR47967:SF29">
    <property type="entry name" value="PEPTIDASE A1 DOMAIN-CONTAINING PROTEIN"/>
    <property type="match status" value="1"/>
</dbReference>
<feature type="domain" description="Peptidase A1" evidence="7">
    <location>
        <begin position="81"/>
        <end position="428"/>
    </location>
</feature>
<feature type="signal peptide" evidence="6">
    <location>
        <begin position="1"/>
        <end position="18"/>
    </location>
</feature>
<dbReference type="PANTHER" id="PTHR47967">
    <property type="entry name" value="OS07G0603500 PROTEIN-RELATED"/>
    <property type="match status" value="1"/>
</dbReference>
<evidence type="ECO:0000256" key="4">
    <source>
        <dbReference type="ARBA" id="ARBA00022801"/>
    </source>
</evidence>
<dbReference type="CDD" id="cd05476">
    <property type="entry name" value="pepsin_A_like_plant"/>
    <property type="match status" value="1"/>
</dbReference>
<reference evidence="8" key="1">
    <citation type="submission" date="2023-07" db="EMBL/GenBank/DDBJ databases">
        <title>A chromosome-level genome assembly of Lolium multiflorum.</title>
        <authorList>
            <person name="Chen Y."/>
            <person name="Copetti D."/>
            <person name="Kolliker R."/>
            <person name="Studer B."/>
        </authorList>
    </citation>
    <scope>NUCLEOTIDE SEQUENCE</scope>
    <source>
        <strain evidence="8">02402/16</strain>
        <tissue evidence="8">Leaf</tissue>
    </source>
</reference>
<dbReference type="InterPro" id="IPR033121">
    <property type="entry name" value="PEPTIDASE_A1"/>
</dbReference>
<dbReference type="Pfam" id="PF14543">
    <property type="entry name" value="TAXi_N"/>
    <property type="match status" value="1"/>
</dbReference>
<dbReference type="GO" id="GO:0006508">
    <property type="term" value="P:proteolysis"/>
    <property type="evidence" value="ECO:0007669"/>
    <property type="project" value="UniProtKB-KW"/>
</dbReference>
<keyword evidence="5" id="KW-0325">Glycoprotein</keyword>
<evidence type="ECO:0000313" key="8">
    <source>
        <dbReference type="EMBL" id="KAK1632139.1"/>
    </source>
</evidence>
<dbReference type="EMBL" id="JAUUTY010000005">
    <property type="protein sequence ID" value="KAK1632139.1"/>
    <property type="molecule type" value="Genomic_DNA"/>
</dbReference>
<dbReference type="GO" id="GO:0005576">
    <property type="term" value="C:extracellular region"/>
    <property type="evidence" value="ECO:0007669"/>
    <property type="project" value="TreeGrafter"/>
</dbReference>
<dbReference type="InterPro" id="IPR021109">
    <property type="entry name" value="Peptidase_aspartic_dom_sf"/>
</dbReference>
<gene>
    <name evidence="8" type="ORF">QYE76_006454</name>
</gene>
<proteinExistence type="inferred from homology"/>
<keyword evidence="6" id="KW-0732">Signal</keyword>
<dbReference type="InterPro" id="IPR032799">
    <property type="entry name" value="TAXi_C"/>
</dbReference>
<dbReference type="InterPro" id="IPR032861">
    <property type="entry name" value="TAXi_N"/>
</dbReference>
<dbReference type="FunFam" id="2.40.70.10:FF:000033">
    <property type="entry name" value="Aspartyl protease family protein"/>
    <property type="match status" value="1"/>
</dbReference>
<evidence type="ECO:0000256" key="2">
    <source>
        <dbReference type="ARBA" id="ARBA00022670"/>
    </source>
</evidence>
<dbReference type="Gene3D" id="2.40.70.10">
    <property type="entry name" value="Acid Proteases"/>
    <property type="match status" value="2"/>
</dbReference>
<dbReference type="Pfam" id="PF14541">
    <property type="entry name" value="TAXi_C"/>
    <property type="match status" value="1"/>
</dbReference>
<evidence type="ECO:0000256" key="5">
    <source>
        <dbReference type="ARBA" id="ARBA00023180"/>
    </source>
</evidence>
<dbReference type="InterPro" id="IPR051708">
    <property type="entry name" value="Plant_Aspart_Prot_A1"/>
</dbReference>
<protein>
    <recommendedName>
        <fullName evidence="7">Peptidase A1 domain-containing protein</fullName>
    </recommendedName>
</protein>
<dbReference type="GO" id="GO:0004190">
    <property type="term" value="F:aspartic-type endopeptidase activity"/>
    <property type="evidence" value="ECO:0007669"/>
    <property type="project" value="UniProtKB-KW"/>
</dbReference>
<comment type="caution">
    <text evidence="8">The sequence shown here is derived from an EMBL/GenBank/DDBJ whole genome shotgun (WGS) entry which is preliminary data.</text>
</comment>
<keyword evidence="9" id="KW-1185">Reference proteome</keyword>
<comment type="similarity">
    <text evidence="1">Belongs to the peptidase A1 family.</text>
</comment>
<evidence type="ECO:0000256" key="1">
    <source>
        <dbReference type="ARBA" id="ARBA00007447"/>
    </source>
</evidence>
<evidence type="ECO:0000313" key="9">
    <source>
        <dbReference type="Proteomes" id="UP001231189"/>
    </source>
</evidence>
<accession>A0AAD8RVV4</accession>
<name>A0AAD8RVV4_LOLMU</name>
<evidence type="ECO:0000256" key="3">
    <source>
        <dbReference type="ARBA" id="ARBA00022750"/>
    </source>
</evidence>
<organism evidence="8 9">
    <name type="scientific">Lolium multiflorum</name>
    <name type="common">Italian ryegrass</name>
    <name type="synonym">Lolium perenne subsp. multiflorum</name>
    <dbReference type="NCBI Taxonomy" id="4521"/>
    <lineage>
        <taxon>Eukaryota</taxon>
        <taxon>Viridiplantae</taxon>
        <taxon>Streptophyta</taxon>
        <taxon>Embryophyta</taxon>
        <taxon>Tracheophyta</taxon>
        <taxon>Spermatophyta</taxon>
        <taxon>Magnoliopsida</taxon>
        <taxon>Liliopsida</taxon>
        <taxon>Poales</taxon>
        <taxon>Poaceae</taxon>
        <taxon>BOP clade</taxon>
        <taxon>Pooideae</taxon>
        <taxon>Poodae</taxon>
        <taxon>Poeae</taxon>
        <taxon>Poeae Chloroplast Group 2 (Poeae type)</taxon>
        <taxon>Loliodinae</taxon>
        <taxon>Loliinae</taxon>
        <taxon>Lolium</taxon>
    </lineage>
</organism>